<feature type="transmembrane region" description="Helical" evidence="2">
    <location>
        <begin position="183"/>
        <end position="207"/>
    </location>
</feature>
<feature type="transmembrane region" description="Helical" evidence="2">
    <location>
        <begin position="306"/>
        <end position="328"/>
    </location>
</feature>
<feature type="transmembrane region" description="Helical" evidence="2">
    <location>
        <begin position="271"/>
        <end position="291"/>
    </location>
</feature>
<name>A0AAW1SF03_9CHLO</name>
<accession>A0AAW1SF03</accession>
<feature type="transmembrane region" description="Helical" evidence="2">
    <location>
        <begin position="86"/>
        <end position="110"/>
    </location>
</feature>
<keyword evidence="2" id="KW-0472">Membrane</keyword>
<reference evidence="3 4" key="1">
    <citation type="journal article" date="2024" name="Nat. Commun.">
        <title>Phylogenomics reveals the evolutionary origins of lichenization in chlorophyte algae.</title>
        <authorList>
            <person name="Puginier C."/>
            <person name="Libourel C."/>
            <person name="Otte J."/>
            <person name="Skaloud P."/>
            <person name="Haon M."/>
            <person name="Grisel S."/>
            <person name="Petersen M."/>
            <person name="Berrin J.G."/>
            <person name="Delaux P.M."/>
            <person name="Dal Grande F."/>
            <person name="Keller J."/>
        </authorList>
    </citation>
    <scope>NUCLEOTIDE SEQUENCE [LARGE SCALE GENOMIC DNA]</scope>
    <source>
        <strain evidence="3 4">SAG 2145</strain>
    </source>
</reference>
<protein>
    <recommendedName>
        <fullName evidence="5">Transmembrane protein</fullName>
    </recommendedName>
</protein>
<comment type="caution">
    <text evidence="3">The sequence shown here is derived from an EMBL/GenBank/DDBJ whole genome shotgun (WGS) entry which is preliminary data.</text>
</comment>
<proteinExistence type="predicted"/>
<feature type="compositionally biased region" description="Basic and acidic residues" evidence="1">
    <location>
        <begin position="408"/>
        <end position="421"/>
    </location>
</feature>
<keyword evidence="4" id="KW-1185">Reference proteome</keyword>
<feature type="region of interest" description="Disordered" evidence="1">
    <location>
        <begin position="389"/>
        <end position="444"/>
    </location>
</feature>
<sequence length="444" mass="50121">MADQLQKVSESERRQQCKLTLAHSRCVRWPELERLGDHLQSLPPEKPKFNKKEDLPRLYQGKLVHLLNFDCFIRPWVYWDTPQSTISWIVPMGFNIGAIFVNVALISYVIPSVFNSATTDSFTDKYDWLSTFPNLFGTSLWSFATIAQMCEAINFDLPDCVHEWEVFACPGPKPKYKWVGVELLNGAWWGGLTYTVGCYFFMIALSMTITIDSPSITFSDGVEDWSIYYFYLIGSWLFFLAGLVITLKVIHRNLVSGVILPFHPDQRRSLIWCYFWAGVCYAVNGICYYWMSPTHHDLNDLSTQQWIVAWGFLLGTTLYWVGSMLYLVRSARNRLSPGFVGVGRLDATVQGGDNFMRSSQFAGGRQSRFSVVENGAYPADNGFRAHAREDSAHGGLGNNPASKSAPLKMDDTACLKDDSAHGRHGANSDKQLQNAATEKLAESV</sequence>
<keyword evidence="2" id="KW-0812">Transmembrane</keyword>
<dbReference type="AlphaFoldDB" id="A0AAW1SF03"/>
<gene>
    <name evidence="3" type="ORF">WJX74_006477</name>
</gene>
<evidence type="ECO:0000313" key="3">
    <source>
        <dbReference type="EMBL" id="KAK9844756.1"/>
    </source>
</evidence>
<feature type="transmembrane region" description="Helical" evidence="2">
    <location>
        <begin position="227"/>
        <end position="250"/>
    </location>
</feature>
<evidence type="ECO:0000256" key="1">
    <source>
        <dbReference type="SAM" id="MobiDB-lite"/>
    </source>
</evidence>
<evidence type="ECO:0000256" key="2">
    <source>
        <dbReference type="SAM" id="Phobius"/>
    </source>
</evidence>
<organism evidence="3 4">
    <name type="scientific">Apatococcus lobatus</name>
    <dbReference type="NCBI Taxonomy" id="904363"/>
    <lineage>
        <taxon>Eukaryota</taxon>
        <taxon>Viridiplantae</taxon>
        <taxon>Chlorophyta</taxon>
        <taxon>core chlorophytes</taxon>
        <taxon>Trebouxiophyceae</taxon>
        <taxon>Chlorellales</taxon>
        <taxon>Chlorellaceae</taxon>
        <taxon>Apatococcus</taxon>
    </lineage>
</organism>
<dbReference type="Proteomes" id="UP001438707">
    <property type="component" value="Unassembled WGS sequence"/>
</dbReference>
<keyword evidence="2" id="KW-1133">Transmembrane helix</keyword>
<evidence type="ECO:0008006" key="5">
    <source>
        <dbReference type="Google" id="ProtNLM"/>
    </source>
</evidence>
<evidence type="ECO:0000313" key="4">
    <source>
        <dbReference type="Proteomes" id="UP001438707"/>
    </source>
</evidence>
<dbReference type="EMBL" id="JALJOS010000001">
    <property type="protein sequence ID" value="KAK9844756.1"/>
    <property type="molecule type" value="Genomic_DNA"/>
</dbReference>